<feature type="transmembrane region" description="Helical" evidence="1">
    <location>
        <begin position="46"/>
        <end position="65"/>
    </location>
</feature>
<reference evidence="3" key="2">
    <citation type="submission" date="2015-01" db="EMBL/GenBank/DDBJ databases">
        <title>Evolutionary Origins and Diversification of the Mycorrhizal Mutualists.</title>
        <authorList>
            <consortium name="DOE Joint Genome Institute"/>
            <consortium name="Mycorrhizal Genomics Consortium"/>
            <person name="Kohler A."/>
            <person name="Kuo A."/>
            <person name="Nagy L.G."/>
            <person name="Floudas D."/>
            <person name="Copeland A."/>
            <person name="Barry K.W."/>
            <person name="Cichocki N."/>
            <person name="Veneault-Fourrey C."/>
            <person name="LaButti K."/>
            <person name="Lindquist E.A."/>
            <person name="Lipzen A."/>
            <person name="Lundell T."/>
            <person name="Morin E."/>
            <person name="Murat C."/>
            <person name="Riley R."/>
            <person name="Ohm R."/>
            <person name="Sun H."/>
            <person name="Tunlid A."/>
            <person name="Henrissat B."/>
            <person name="Grigoriev I.V."/>
            <person name="Hibbett D.S."/>
            <person name="Martin F."/>
        </authorList>
    </citation>
    <scope>NUCLEOTIDE SEQUENCE [LARGE SCALE GENOMIC DNA]</scope>
    <source>
        <strain evidence="3">Ve08.2h10</strain>
    </source>
</reference>
<dbReference type="Gene3D" id="2.120.10.30">
    <property type="entry name" value="TolB, C-terminal domain"/>
    <property type="match status" value="1"/>
</dbReference>
<accession>A0A0D0ECG6</accession>
<dbReference type="AlphaFoldDB" id="A0A0D0ECG6"/>
<dbReference type="InParanoid" id="A0A0D0ECG6"/>
<evidence type="ECO:0000256" key="1">
    <source>
        <dbReference type="SAM" id="Phobius"/>
    </source>
</evidence>
<dbReference type="Proteomes" id="UP000054538">
    <property type="component" value="Unassembled WGS sequence"/>
</dbReference>
<dbReference type="STRING" id="930991.A0A0D0ECG6"/>
<protein>
    <recommendedName>
        <fullName evidence="4">SMP-30/Gluconolactonase/LRE-like region domain-containing protein</fullName>
    </recommendedName>
</protein>
<keyword evidence="1" id="KW-1133">Transmembrane helix</keyword>
<sequence>MTYIKAVCGHLHRSCHVPGTTDIELLQRRRGHYAVLRRRPPTMGRLFSSTGVLLLAVFGGVYLRIRPFLAAAGVWRTAESIGNGNCKIIPQLQACEKAVLHQPTGLVYLACSTPHSRAQWTPALNRLNASGRSETDYVATYDSKTDVINRLQFSALPSQSGISLHGMDVVASSEDPSVLYVYLVNHRKPETGDPWKVGADSVIELFKTQSGSNTLEYVRTFRDPLVLLTPNDVVGSSDGKSCHFTNDHSQKTGLKRRLGLLTQLSDSSVGFCHVDGGCKFAYTGLHASNGIVNSGNDTFYVGDCLLGDITVLERQSDNTLAFIEAIKTGRSSDNLAIDANGALWVAGLSDALGMILRQINDPSVPVASSALRITANRGLGSFYGVKYNVDKIFEDPGELASGSTSVVYDSERKRLFMHGIMSPHLTVCSL</sequence>
<evidence type="ECO:0000313" key="3">
    <source>
        <dbReference type="Proteomes" id="UP000054538"/>
    </source>
</evidence>
<dbReference type="SUPFAM" id="SSF63829">
    <property type="entry name" value="Calcium-dependent phosphotriesterase"/>
    <property type="match status" value="1"/>
</dbReference>
<proteinExistence type="predicted"/>
<dbReference type="InterPro" id="IPR051288">
    <property type="entry name" value="Serum_paraoxonase/arylesterase"/>
</dbReference>
<dbReference type="EMBL" id="KN824863">
    <property type="protein sequence ID" value="KIK99335.1"/>
    <property type="molecule type" value="Genomic_DNA"/>
</dbReference>
<keyword evidence="1" id="KW-0472">Membrane</keyword>
<evidence type="ECO:0008006" key="4">
    <source>
        <dbReference type="Google" id="ProtNLM"/>
    </source>
</evidence>
<dbReference type="OrthoDB" id="5307922at2759"/>
<dbReference type="InterPro" id="IPR011042">
    <property type="entry name" value="6-blade_b-propeller_TolB-like"/>
</dbReference>
<evidence type="ECO:0000313" key="2">
    <source>
        <dbReference type="EMBL" id="KIK99335.1"/>
    </source>
</evidence>
<dbReference type="PANTHER" id="PTHR11799">
    <property type="entry name" value="PARAOXONASE"/>
    <property type="match status" value="1"/>
</dbReference>
<dbReference type="HOGENOM" id="CLU_033924_2_0_1"/>
<name>A0A0D0ECG6_9AGAM</name>
<reference evidence="2 3" key="1">
    <citation type="submission" date="2014-04" db="EMBL/GenBank/DDBJ databases">
        <authorList>
            <consortium name="DOE Joint Genome Institute"/>
            <person name="Kuo A."/>
            <person name="Kohler A."/>
            <person name="Jargeat P."/>
            <person name="Nagy L.G."/>
            <person name="Floudas D."/>
            <person name="Copeland A."/>
            <person name="Barry K.W."/>
            <person name="Cichocki N."/>
            <person name="Veneault-Fourrey C."/>
            <person name="LaButti K."/>
            <person name="Lindquist E.A."/>
            <person name="Lipzen A."/>
            <person name="Lundell T."/>
            <person name="Morin E."/>
            <person name="Murat C."/>
            <person name="Sun H."/>
            <person name="Tunlid A."/>
            <person name="Henrissat B."/>
            <person name="Grigoriev I.V."/>
            <person name="Hibbett D.S."/>
            <person name="Martin F."/>
            <person name="Nordberg H.P."/>
            <person name="Cantor M.N."/>
            <person name="Hua S.X."/>
        </authorList>
    </citation>
    <scope>NUCLEOTIDE SEQUENCE [LARGE SCALE GENOMIC DNA]</scope>
    <source>
        <strain evidence="2 3">Ve08.2h10</strain>
    </source>
</reference>
<dbReference type="PANTHER" id="PTHR11799:SF12">
    <property type="entry name" value="PARAOXONASE-RELATED"/>
    <property type="match status" value="1"/>
</dbReference>
<gene>
    <name evidence="2" type="ORF">PAXRUDRAFT_822891</name>
</gene>
<organism evidence="2 3">
    <name type="scientific">Paxillus rubicundulus Ve08.2h10</name>
    <dbReference type="NCBI Taxonomy" id="930991"/>
    <lineage>
        <taxon>Eukaryota</taxon>
        <taxon>Fungi</taxon>
        <taxon>Dikarya</taxon>
        <taxon>Basidiomycota</taxon>
        <taxon>Agaricomycotina</taxon>
        <taxon>Agaricomycetes</taxon>
        <taxon>Agaricomycetidae</taxon>
        <taxon>Boletales</taxon>
        <taxon>Paxilineae</taxon>
        <taxon>Paxillaceae</taxon>
        <taxon>Paxillus</taxon>
    </lineage>
</organism>
<keyword evidence="3" id="KW-1185">Reference proteome</keyword>
<keyword evidence="1" id="KW-0812">Transmembrane</keyword>